<dbReference type="InterPro" id="IPR017853">
    <property type="entry name" value="GH"/>
</dbReference>
<dbReference type="EMBL" id="FUXI01000006">
    <property type="protein sequence ID" value="SJZ55991.1"/>
    <property type="molecule type" value="Genomic_DNA"/>
</dbReference>
<dbReference type="OrthoDB" id="1688691at2"/>
<keyword evidence="6" id="KW-1185">Reference proteome</keyword>
<evidence type="ECO:0000256" key="2">
    <source>
        <dbReference type="ARBA" id="ARBA00022801"/>
    </source>
</evidence>
<evidence type="ECO:0000313" key="5">
    <source>
        <dbReference type="EMBL" id="SJZ55991.1"/>
    </source>
</evidence>
<evidence type="ECO:0000313" key="6">
    <source>
        <dbReference type="Proteomes" id="UP000190328"/>
    </source>
</evidence>
<dbReference type="GO" id="GO:0016052">
    <property type="term" value="P:carbohydrate catabolic process"/>
    <property type="evidence" value="ECO:0007669"/>
    <property type="project" value="TreeGrafter"/>
</dbReference>
<sequence length="457" mass="53452">MKNDKFFWGNSVSSMQTEGGWNEGGKSLSVYDVREATENASDWHFANDNYHHYEEDFDYMKEMGMNMYRFQISWSRVVRDGDGEFNEEGIEYYNQFIDALIERGIEPMICLYHFDMPLHLAEKYNGFIHKKVLDAFVRFGKKMVDCFAHKVKYWITFNEQNLYHVPEVFKISGYLKGEETAGELYQIAHNVMVAHASICNYIHKNTDAKIGGMLAYSEVYPATCKPEDILAARKWDEFVNFTLLDCYTKGKYSAEMMRFVKNENIDMKILDGELEEISNITSDFLSFSYYASTTVNSEKIPEGIAPNFYLSHGGQKNPHIESTEWGWQIDSLGFRDVLNKLYQRYQLPIFPIENGIGVQEEWNGKDMIEDDYRIDYHRNHLIAMYDAMYKDGVEVIGYLGWGLIDILSSQGDMRKRYGAVFVNRTNHDLRDMKRVPKKSFYWFKEVISSNGQNLLQK</sequence>
<keyword evidence="3" id="KW-0326">Glycosidase</keyword>
<dbReference type="InterPro" id="IPR001360">
    <property type="entry name" value="Glyco_hydro_1"/>
</dbReference>
<evidence type="ECO:0000256" key="3">
    <source>
        <dbReference type="ARBA" id="ARBA00023295"/>
    </source>
</evidence>
<evidence type="ECO:0000256" key="1">
    <source>
        <dbReference type="ARBA" id="ARBA00010838"/>
    </source>
</evidence>
<dbReference type="GO" id="GO:0008422">
    <property type="term" value="F:beta-glucosidase activity"/>
    <property type="evidence" value="ECO:0007669"/>
    <property type="project" value="TreeGrafter"/>
</dbReference>
<dbReference type="PANTHER" id="PTHR10353:SF122">
    <property type="entry name" value="6-PHOSPHO-BETA-GLUCOSIDASE ASCB-RELATED"/>
    <property type="match status" value="1"/>
</dbReference>
<dbReference type="FunFam" id="3.20.20.80:FF:000004">
    <property type="entry name" value="Beta-glucosidase 6-phospho-beta-glucosidase"/>
    <property type="match status" value="1"/>
</dbReference>
<reference evidence="5 6" key="1">
    <citation type="submission" date="2017-02" db="EMBL/GenBank/DDBJ databases">
        <authorList>
            <person name="Peterson S.W."/>
        </authorList>
    </citation>
    <scope>NUCLEOTIDE SEQUENCE [LARGE SCALE GENOMIC DNA]</scope>
    <source>
        <strain evidence="5 6">ATCC BAA-1030</strain>
    </source>
</reference>
<dbReference type="SUPFAM" id="SSF51445">
    <property type="entry name" value="(Trans)glycosidases"/>
    <property type="match status" value="1"/>
</dbReference>
<dbReference type="Pfam" id="PF00232">
    <property type="entry name" value="Glyco_hydro_1"/>
    <property type="match status" value="1"/>
</dbReference>
<dbReference type="PANTHER" id="PTHR10353">
    <property type="entry name" value="GLYCOSYL HYDROLASE"/>
    <property type="match status" value="1"/>
</dbReference>
<dbReference type="GO" id="GO:0005829">
    <property type="term" value="C:cytosol"/>
    <property type="evidence" value="ECO:0007669"/>
    <property type="project" value="TreeGrafter"/>
</dbReference>
<evidence type="ECO:0000256" key="4">
    <source>
        <dbReference type="RuleBase" id="RU003690"/>
    </source>
</evidence>
<dbReference type="STRING" id="263852.SAMN02745116_00728"/>
<dbReference type="PRINTS" id="PR00131">
    <property type="entry name" value="GLHYDRLASE1"/>
</dbReference>
<dbReference type="AlphaFoldDB" id="A0A1T4LMU8"/>
<keyword evidence="2" id="KW-0378">Hydrolase</keyword>
<name>A0A1T4LMU8_9ENTE</name>
<gene>
    <name evidence="5" type="ORF">SAMN02745116_00728</name>
</gene>
<accession>A0A1T4LMU8</accession>
<organism evidence="5 6">
    <name type="scientific">Pilibacter termitis</name>
    <dbReference type="NCBI Taxonomy" id="263852"/>
    <lineage>
        <taxon>Bacteria</taxon>
        <taxon>Bacillati</taxon>
        <taxon>Bacillota</taxon>
        <taxon>Bacilli</taxon>
        <taxon>Lactobacillales</taxon>
        <taxon>Enterococcaceae</taxon>
        <taxon>Pilibacter</taxon>
    </lineage>
</organism>
<proteinExistence type="inferred from homology"/>
<comment type="similarity">
    <text evidence="1 4">Belongs to the glycosyl hydrolase 1 family.</text>
</comment>
<dbReference type="Proteomes" id="UP000190328">
    <property type="component" value="Unassembled WGS sequence"/>
</dbReference>
<protein>
    <submittedName>
        <fullName evidence="5">6-phospho-beta-glucosidase</fullName>
    </submittedName>
</protein>
<dbReference type="Gene3D" id="3.20.20.80">
    <property type="entry name" value="Glycosidases"/>
    <property type="match status" value="1"/>
</dbReference>
<dbReference type="RefSeq" id="WP_078806682.1">
    <property type="nucleotide sequence ID" value="NZ_FUXI01000006.1"/>
</dbReference>